<reference evidence="3 5" key="1">
    <citation type="submission" date="2016-06" db="EMBL/GenBank/DDBJ databases">
        <authorList>
            <person name="Kjaerup R.B."/>
            <person name="Dalgaard T.S."/>
            <person name="Juul-Madsen H.R."/>
        </authorList>
    </citation>
    <scope>NUCLEOTIDE SEQUENCE [LARGE SCALE GENOMIC DNA]</scope>
    <source>
        <strain evidence="3 5">DSM 16361</strain>
    </source>
</reference>
<organism evidence="3 5">
    <name type="scientific">Thiomonas delicata</name>
    <name type="common">Thiomonas cuprina</name>
    <dbReference type="NCBI Taxonomy" id="364030"/>
    <lineage>
        <taxon>Bacteria</taxon>
        <taxon>Pseudomonadati</taxon>
        <taxon>Pseudomonadota</taxon>
        <taxon>Betaproteobacteria</taxon>
        <taxon>Burkholderiales</taxon>
        <taxon>Thiomonas</taxon>
    </lineage>
</organism>
<evidence type="ECO:0000313" key="5">
    <source>
        <dbReference type="Proteomes" id="UP000214566"/>
    </source>
</evidence>
<dbReference type="EMBL" id="FLMQ01000049">
    <property type="protein sequence ID" value="SBP87285.1"/>
    <property type="molecule type" value="Genomic_DNA"/>
</dbReference>
<dbReference type="EMBL" id="FLMQ01000056">
    <property type="protein sequence ID" value="SBP89128.1"/>
    <property type="molecule type" value="Genomic_DNA"/>
</dbReference>
<keyword evidence="5" id="KW-1185">Reference proteome</keyword>
<name>A0A238D709_THIDL</name>
<evidence type="ECO:0000313" key="2">
    <source>
        <dbReference type="EMBL" id="SBP87285.1"/>
    </source>
</evidence>
<proteinExistence type="predicted"/>
<evidence type="ECO:0000313" key="3">
    <source>
        <dbReference type="EMBL" id="SBP89128.1"/>
    </source>
</evidence>
<evidence type="ECO:0000256" key="1">
    <source>
        <dbReference type="SAM" id="MobiDB-lite"/>
    </source>
</evidence>
<gene>
    <name evidence="2" type="ORF">THIARS_530002</name>
    <name evidence="3" type="ORF">THIARS_70748</name>
    <name evidence="4" type="ORF">THIARS_70786</name>
</gene>
<dbReference type="Proteomes" id="UP000214566">
    <property type="component" value="Unassembled WGS sequence"/>
</dbReference>
<feature type="region of interest" description="Disordered" evidence="1">
    <location>
        <begin position="36"/>
        <end position="96"/>
    </location>
</feature>
<protein>
    <submittedName>
        <fullName evidence="3">Uncharacterized protein</fullName>
    </submittedName>
</protein>
<accession>A0A238D709</accession>
<evidence type="ECO:0000313" key="4">
    <source>
        <dbReference type="EMBL" id="SBP89166.1"/>
    </source>
</evidence>
<dbReference type="EMBL" id="FLMQ01000056">
    <property type="protein sequence ID" value="SBP89166.1"/>
    <property type="molecule type" value="Genomic_DNA"/>
</dbReference>
<dbReference type="AlphaFoldDB" id="A0A238D709"/>
<sequence length="96" mass="10853">MRMDFAMAGIHHEPFEIRLLNELLEQRLPNALVTPATKTPMGVFPPTIRGRQVSPRRARAKNPEHGIDELAVVLRNPTPNPRSPRQMGLEQFPVPV</sequence>